<comment type="cofactor">
    <cofactor evidence="1">
        <name>pantetheine 4'-phosphate</name>
        <dbReference type="ChEBI" id="CHEBI:47942"/>
    </cofactor>
</comment>
<dbReference type="GO" id="GO:0044550">
    <property type="term" value="P:secondary metabolite biosynthetic process"/>
    <property type="evidence" value="ECO:0007669"/>
    <property type="project" value="UniProtKB-ARBA"/>
</dbReference>
<dbReference type="Proteomes" id="UP000661025">
    <property type="component" value="Unassembled WGS sequence"/>
</dbReference>
<protein>
    <submittedName>
        <fullName evidence="7">Amino acid adenylation domain-containing protein</fullName>
    </submittedName>
</protein>
<dbReference type="GO" id="GO:0003824">
    <property type="term" value="F:catalytic activity"/>
    <property type="evidence" value="ECO:0007669"/>
    <property type="project" value="InterPro"/>
</dbReference>
<dbReference type="Pfam" id="PF00668">
    <property type="entry name" value="Condensation"/>
    <property type="match status" value="1"/>
</dbReference>
<organism evidence="7 8">
    <name type="scientific">Streptomyces caniscabiei</name>
    <dbReference type="NCBI Taxonomy" id="2746961"/>
    <lineage>
        <taxon>Bacteria</taxon>
        <taxon>Bacillati</taxon>
        <taxon>Actinomycetota</taxon>
        <taxon>Actinomycetes</taxon>
        <taxon>Kitasatosporales</taxon>
        <taxon>Streptomycetaceae</taxon>
        <taxon>Streptomyces</taxon>
    </lineage>
</organism>
<dbReference type="GO" id="GO:0072330">
    <property type="term" value="P:monocarboxylic acid biosynthetic process"/>
    <property type="evidence" value="ECO:0007669"/>
    <property type="project" value="UniProtKB-ARBA"/>
</dbReference>
<dbReference type="InterPro" id="IPR010071">
    <property type="entry name" value="AA_adenyl_dom"/>
</dbReference>
<evidence type="ECO:0000259" key="6">
    <source>
        <dbReference type="PROSITE" id="PS50075"/>
    </source>
</evidence>
<evidence type="ECO:0000256" key="3">
    <source>
        <dbReference type="ARBA" id="ARBA00022450"/>
    </source>
</evidence>
<dbReference type="PANTHER" id="PTHR45527:SF1">
    <property type="entry name" value="FATTY ACID SYNTHASE"/>
    <property type="match status" value="1"/>
</dbReference>
<dbReference type="GO" id="GO:0017000">
    <property type="term" value="P:antibiotic biosynthetic process"/>
    <property type="evidence" value="ECO:0007669"/>
    <property type="project" value="UniProtKB-ARBA"/>
</dbReference>
<dbReference type="InterPro" id="IPR020806">
    <property type="entry name" value="PKS_PP-bd"/>
</dbReference>
<dbReference type="EMBL" id="JACYXT010000009">
    <property type="protein sequence ID" value="MBD9725901.1"/>
    <property type="molecule type" value="Genomic_DNA"/>
</dbReference>
<dbReference type="GO" id="GO:0031177">
    <property type="term" value="F:phosphopantetheine binding"/>
    <property type="evidence" value="ECO:0007669"/>
    <property type="project" value="InterPro"/>
</dbReference>
<dbReference type="InterPro" id="IPR025110">
    <property type="entry name" value="AMP-bd_C"/>
</dbReference>
<comment type="similarity">
    <text evidence="2">Belongs to the ATP-dependent AMP-binding enzyme family.</text>
</comment>
<evidence type="ECO:0000313" key="7">
    <source>
        <dbReference type="EMBL" id="MBD9725901.1"/>
    </source>
</evidence>
<dbReference type="InterPro" id="IPR036736">
    <property type="entry name" value="ACP-like_sf"/>
</dbReference>
<dbReference type="FunFam" id="3.30.300.30:FF:000010">
    <property type="entry name" value="Enterobactin synthetase component F"/>
    <property type="match status" value="1"/>
</dbReference>
<dbReference type="GeneID" id="79931834"/>
<dbReference type="Pfam" id="PF13193">
    <property type="entry name" value="AMP-binding_C"/>
    <property type="match status" value="1"/>
</dbReference>
<gene>
    <name evidence="7" type="ORF">IHE70_22290</name>
</gene>
<evidence type="ECO:0000256" key="2">
    <source>
        <dbReference type="ARBA" id="ARBA00006432"/>
    </source>
</evidence>
<dbReference type="NCBIfam" id="TIGR01733">
    <property type="entry name" value="AA-adenyl-dom"/>
    <property type="match status" value="1"/>
</dbReference>
<dbReference type="Gene3D" id="3.40.50.12780">
    <property type="entry name" value="N-terminal domain of ligase-like"/>
    <property type="match status" value="1"/>
</dbReference>
<reference evidence="7" key="1">
    <citation type="submission" date="2020-09" db="EMBL/GenBank/DDBJ databases">
        <title>Streptomyces canutascabiei sp. nov., which causes potato common scab and is distributed across the world.</title>
        <authorList>
            <person name="Nguyen H.P."/>
            <person name="Weisberg A.J."/>
            <person name="Chang J.H."/>
            <person name="Clarke C.R."/>
        </authorList>
    </citation>
    <scope>NUCLEOTIDE SEQUENCE</scope>
    <source>
        <strain evidence="7">ID-01-6.2a</strain>
    </source>
</reference>
<dbReference type="SMART" id="SM00823">
    <property type="entry name" value="PKS_PP"/>
    <property type="match status" value="2"/>
</dbReference>
<dbReference type="FunFam" id="3.40.50.12780:FF:000012">
    <property type="entry name" value="Non-ribosomal peptide synthetase"/>
    <property type="match status" value="1"/>
</dbReference>
<proteinExistence type="inferred from homology"/>
<sequence length="1173" mass="127552">MSGLVTTAATRWPDRLALVQGDQSLSYAELAQRSDAVCAFLTAHGIGPGSTVGVWMDRGPAWPTALLGILKAGAAYLPLDVKHPQDRLKYILSDAGATFILVSRDRGAPPSDRVPFAVVEEVLDASTDAMPRPTDADLSALAYILYTSGTTGRPKGVCVDHGNLVHTLQAVAECYGLVPDDRVLQFSALTFDVAAEELFATLIQGATVVLRDAGPMPDVGELMSLVEQHGVSVLNLPASYWHEWVSVLPEYPPSRYDRLRLVVVGSEAVDAGKLATWQAAAPAHVRWLNAYGPTETTITATVYEPHAPSSVPAHRPSGGVVPIGRPLPGVRAYVLDASLNPVQPGVPGDLYIAGPGVARGYLGDPARTEASFLPDPWGEPGDRMFATRDRVRRTAEGVLEFLGRSDDQVKLRGFRIELAEIEHVLRTHPRVTDAAAVLREDRPGDRRLAGYVTSRADAGAEAGELSAQLVTLMRDRLPDYMVPASLVVLDALPRNANGKVDRHALPVPPASVEPRDAASVPRTRTEQRLSAIWSDVLGTPAVGVEDDFFHLGGHSLLATQMVTRVRREFRVEVTLRRLFDHPTLAGFAGVIERAPADGTAPSAEPIPVTERPARTPLSFSQHRMWFMDQLVPDNAFFNVAEALRLTGPVDVEALQGALSAIVERHEVLRTCYPSPGGQPHQVIVANASVPLDKVAAGDEEQARAVVVERIRQPFDLSQGPVIRAGLIQLEGSDADHVLWICIHHIAYDEWSNNQLLQELSALYTTLTTGRTMQLPSLPVQYADFAMWHREWVSATVREHQLGYWRRQLAGSPPSLPLRTDLPRPRRPSQRGAAVTFDLGLEVTAGLRRLADAQGCTPYMVLLTVFGVLLQRYGAGDDIPVATPVANRNRQETEPLIGLFFNTLVLRLDLSGEPDLGELLRRTKDVAVGAYEHQDVPFEQLVEELRQPRDPSRNPLAQVLFQLHNRRPGAGELTLPDVTAERFHFPWTTARLDLEWHLRETGDTFTGIVNYATDLFAHDTVARMVDDFETLVAAVLDAPDTLCTVRLAGAATATNGNADRSGGSRSSQDETTATVSPPTVGLEEIRQRMCTVWSAVLGLDEVGLNDDFFDLGGQSLLATQLIARIAEAFGVRIPLSELFDQSTVGDLVNVVAEAKGIAAEDTSQLVAELRGETC</sequence>
<feature type="domain" description="Carrier" evidence="6">
    <location>
        <begin position="520"/>
        <end position="595"/>
    </location>
</feature>
<dbReference type="InterPro" id="IPR023213">
    <property type="entry name" value="CAT-like_dom_sf"/>
</dbReference>
<evidence type="ECO:0000256" key="4">
    <source>
        <dbReference type="ARBA" id="ARBA00022553"/>
    </source>
</evidence>
<feature type="domain" description="Carrier" evidence="6">
    <location>
        <begin position="1079"/>
        <end position="1154"/>
    </location>
</feature>
<accession>A0A927L6V9</accession>
<dbReference type="SUPFAM" id="SSF56801">
    <property type="entry name" value="Acetyl-CoA synthetase-like"/>
    <property type="match status" value="1"/>
</dbReference>
<feature type="compositionally biased region" description="Polar residues" evidence="5">
    <location>
        <begin position="1062"/>
        <end position="1076"/>
    </location>
</feature>
<dbReference type="FunFam" id="3.40.50.980:FF:000001">
    <property type="entry name" value="Non-ribosomal peptide synthetase"/>
    <property type="match status" value="1"/>
</dbReference>
<dbReference type="Gene3D" id="1.10.1200.10">
    <property type="entry name" value="ACP-like"/>
    <property type="match status" value="2"/>
</dbReference>
<dbReference type="CDD" id="cd19531">
    <property type="entry name" value="LCL_NRPS-like"/>
    <property type="match status" value="1"/>
</dbReference>
<keyword evidence="3" id="KW-0596">Phosphopantetheine</keyword>
<dbReference type="PROSITE" id="PS00012">
    <property type="entry name" value="PHOSPHOPANTETHEINE"/>
    <property type="match status" value="1"/>
</dbReference>
<dbReference type="GO" id="GO:0043041">
    <property type="term" value="P:amino acid activation for nonribosomal peptide biosynthetic process"/>
    <property type="evidence" value="ECO:0007669"/>
    <property type="project" value="TreeGrafter"/>
</dbReference>
<dbReference type="SUPFAM" id="SSF47336">
    <property type="entry name" value="ACP-like"/>
    <property type="match status" value="2"/>
</dbReference>
<keyword evidence="4" id="KW-0597">Phosphoprotein</keyword>
<name>A0A927L6V9_9ACTN</name>
<dbReference type="InterPro" id="IPR020845">
    <property type="entry name" value="AMP-binding_CS"/>
</dbReference>
<dbReference type="Gene3D" id="3.30.559.30">
    <property type="entry name" value="Nonribosomal peptide synthetase, condensation domain"/>
    <property type="match status" value="1"/>
</dbReference>
<dbReference type="FunFam" id="1.10.1200.10:FF:000016">
    <property type="entry name" value="Non-ribosomal peptide synthase"/>
    <property type="match status" value="1"/>
</dbReference>
<dbReference type="SUPFAM" id="SSF52777">
    <property type="entry name" value="CoA-dependent acyltransferases"/>
    <property type="match status" value="2"/>
</dbReference>
<dbReference type="PROSITE" id="PS00455">
    <property type="entry name" value="AMP_BINDING"/>
    <property type="match status" value="1"/>
</dbReference>
<dbReference type="InterPro" id="IPR042099">
    <property type="entry name" value="ANL_N_sf"/>
</dbReference>
<comment type="caution">
    <text evidence="7">The sequence shown here is derived from an EMBL/GenBank/DDBJ whole genome shotgun (WGS) entry which is preliminary data.</text>
</comment>
<feature type="region of interest" description="Disordered" evidence="5">
    <location>
        <begin position="1053"/>
        <end position="1077"/>
    </location>
</feature>
<evidence type="ECO:0000313" key="8">
    <source>
        <dbReference type="Proteomes" id="UP000661025"/>
    </source>
</evidence>
<feature type="region of interest" description="Disordered" evidence="5">
    <location>
        <begin position="500"/>
        <end position="521"/>
    </location>
</feature>
<dbReference type="InterPro" id="IPR006162">
    <property type="entry name" value="Ppantetheine_attach_site"/>
</dbReference>
<dbReference type="AlphaFoldDB" id="A0A927L6V9"/>
<dbReference type="CDD" id="cd05930">
    <property type="entry name" value="A_NRPS"/>
    <property type="match status" value="1"/>
</dbReference>
<dbReference type="GO" id="GO:0005829">
    <property type="term" value="C:cytosol"/>
    <property type="evidence" value="ECO:0007669"/>
    <property type="project" value="TreeGrafter"/>
</dbReference>
<dbReference type="Pfam" id="PF00501">
    <property type="entry name" value="AMP-binding"/>
    <property type="match status" value="1"/>
</dbReference>
<dbReference type="PANTHER" id="PTHR45527">
    <property type="entry name" value="NONRIBOSOMAL PEPTIDE SYNTHETASE"/>
    <property type="match status" value="1"/>
</dbReference>
<dbReference type="PROSITE" id="PS50075">
    <property type="entry name" value="CARRIER"/>
    <property type="match status" value="2"/>
</dbReference>
<dbReference type="InterPro" id="IPR000873">
    <property type="entry name" value="AMP-dep_synth/lig_dom"/>
</dbReference>
<dbReference type="InterPro" id="IPR045851">
    <property type="entry name" value="AMP-bd_C_sf"/>
</dbReference>
<dbReference type="Gene3D" id="3.30.300.30">
    <property type="match status" value="1"/>
</dbReference>
<dbReference type="RefSeq" id="WP_192362575.1">
    <property type="nucleotide sequence ID" value="NZ_CP119182.1"/>
</dbReference>
<dbReference type="GO" id="GO:0008610">
    <property type="term" value="P:lipid biosynthetic process"/>
    <property type="evidence" value="ECO:0007669"/>
    <property type="project" value="UniProtKB-ARBA"/>
</dbReference>
<dbReference type="Pfam" id="PF00550">
    <property type="entry name" value="PP-binding"/>
    <property type="match status" value="2"/>
</dbReference>
<dbReference type="InterPro" id="IPR009081">
    <property type="entry name" value="PP-bd_ACP"/>
</dbReference>
<dbReference type="Gene3D" id="3.30.559.10">
    <property type="entry name" value="Chloramphenicol acetyltransferase-like domain"/>
    <property type="match status" value="1"/>
</dbReference>
<evidence type="ECO:0000256" key="1">
    <source>
        <dbReference type="ARBA" id="ARBA00001957"/>
    </source>
</evidence>
<evidence type="ECO:0000256" key="5">
    <source>
        <dbReference type="SAM" id="MobiDB-lite"/>
    </source>
</evidence>
<dbReference type="InterPro" id="IPR001242">
    <property type="entry name" value="Condensation_dom"/>
</dbReference>